<organism evidence="10 11">
    <name type="scientific">Octodon degus</name>
    <name type="common">Degu</name>
    <name type="synonym">Sciurus degus</name>
    <dbReference type="NCBI Taxonomy" id="10160"/>
    <lineage>
        <taxon>Eukaryota</taxon>
        <taxon>Metazoa</taxon>
        <taxon>Chordata</taxon>
        <taxon>Craniata</taxon>
        <taxon>Vertebrata</taxon>
        <taxon>Euteleostomi</taxon>
        <taxon>Mammalia</taxon>
        <taxon>Eutheria</taxon>
        <taxon>Euarchontoglires</taxon>
        <taxon>Glires</taxon>
        <taxon>Rodentia</taxon>
        <taxon>Hystricomorpha</taxon>
        <taxon>Octodontidae</taxon>
        <taxon>Octodon</taxon>
    </lineage>
</organism>
<proteinExistence type="predicted"/>
<dbReference type="InterPro" id="IPR039669">
    <property type="entry name" value="TANK"/>
</dbReference>
<evidence type="ECO:0000256" key="1">
    <source>
        <dbReference type="ARBA" id="ARBA00022553"/>
    </source>
</evidence>
<keyword evidence="1" id="KW-0597">Phosphoprotein</keyword>
<keyword evidence="2" id="KW-0479">Metal-binding</keyword>
<dbReference type="GO" id="GO:0008270">
    <property type="term" value="F:zinc ion binding"/>
    <property type="evidence" value="ECO:0007669"/>
    <property type="project" value="UniProtKB-KW"/>
</dbReference>
<dbReference type="InterPro" id="IPR024581">
    <property type="entry name" value="TBD"/>
</dbReference>
<dbReference type="OrthoDB" id="9937252at2759"/>
<dbReference type="PANTHER" id="PTHR15249:SF0">
    <property type="entry name" value="TRAF FAMILY MEMBER-ASSOCIATED NF-KAPPA-B ACTIVATOR"/>
    <property type="match status" value="1"/>
</dbReference>
<evidence type="ECO:0000256" key="2">
    <source>
        <dbReference type="ARBA" id="ARBA00022723"/>
    </source>
</evidence>
<dbReference type="InParanoid" id="A0A6P3VDZ4"/>
<evidence type="ECO:0000256" key="6">
    <source>
        <dbReference type="PROSITE-ProRule" id="PRU01253"/>
    </source>
</evidence>
<dbReference type="PROSITE" id="PS51905">
    <property type="entry name" value="ZF_UBZ1"/>
    <property type="match status" value="1"/>
</dbReference>
<feature type="compositionally biased region" description="Low complexity" evidence="8">
    <location>
        <begin position="376"/>
        <end position="386"/>
    </location>
</feature>
<evidence type="ECO:0000256" key="7">
    <source>
        <dbReference type="SAM" id="Coils"/>
    </source>
</evidence>
<dbReference type="InterPro" id="IPR041641">
    <property type="entry name" value="CALCOCO1/2_Zn_UBZ1"/>
</dbReference>
<dbReference type="GO" id="GO:0043124">
    <property type="term" value="P:negative regulation of canonical NF-kappaB signal transduction"/>
    <property type="evidence" value="ECO:0007669"/>
    <property type="project" value="InterPro"/>
</dbReference>
<feature type="region of interest" description="Disordered" evidence="8">
    <location>
        <begin position="345"/>
        <end position="386"/>
    </location>
</feature>
<evidence type="ECO:0000256" key="5">
    <source>
        <dbReference type="ARBA" id="ARBA00023054"/>
    </source>
</evidence>
<feature type="region of interest" description="Disordered" evidence="8">
    <location>
        <begin position="76"/>
        <end position="134"/>
    </location>
</feature>
<keyword evidence="3 6" id="KW-0863">Zinc-finger</keyword>
<feature type="compositionally biased region" description="Basic and acidic residues" evidence="8">
    <location>
        <begin position="93"/>
        <end position="123"/>
    </location>
</feature>
<keyword evidence="5 7" id="KW-0175">Coiled coil</keyword>
<keyword evidence="4" id="KW-0862">Zinc</keyword>
<keyword evidence="10" id="KW-1185">Reference proteome</keyword>
<dbReference type="AlphaFoldDB" id="A0A6P3VDZ4"/>
<evidence type="ECO:0000256" key="8">
    <source>
        <dbReference type="SAM" id="MobiDB-lite"/>
    </source>
</evidence>
<evidence type="ECO:0000313" key="11">
    <source>
        <dbReference type="RefSeq" id="XP_012372675.1"/>
    </source>
</evidence>
<dbReference type="GeneID" id="101591195"/>
<dbReference type="Proteomes" id="UP000515203">
    <property type="component" value="Unplaced"/>
</dbReference>
<evidence type="ECO:0000259" key="9">
    <source>
        <dbReference type="PROSITE" id="PS51905"/>
    </source>
</evidence>
<sequence length="425" mass="47824">MDKNIGEQLNKAYEAFRQACMDRDTAVKELQQKTENYEQRIREQQEQLSLQQTIIDKLKSQLLLMNSSRDSSYACVPPLDDGETRENNLTLDQPHDQVKSGIPKEKQSKVRRQDVSSPKKETSSRSPGSPLAHERDNLEKTFWALKEEFHRICMLAKAQKDHLSKLNIPDIAIETQCSVPIQCTDKTDKQEALFKPQAKDDINRGSSCITSVAPRGLGRDEEDTSFESLSKFNVKFPPMDSDSTFLHSATEKPSILAPATSEAVCPNKFNMELRDNRGNIVKTEETLFEIQGLDPIASAIQNLKTTDKPRPSNHINNCMRTTLDRALCLPPGDHNALYVNTFPRQDPSGAPFPSLDSPGKAIRGPQRPLWSPFPNQDSDLLAQSDSDSELQVPRVCEFCQAVFPPSIMSRGDFLRHLNSHFNGET</sequence>
<gene>
    <name evidence="11" type="primary">LOC101591195</name>
</gene>
<dbReference type="Pfam" id="PF12845">
    <property type="entry name" value="TBD"/>
    <property type="match status" value="1"/>
</dbReference>
<feature type="domain" description="UBZ1-type" evidence="9">
    <location>
        <begin position="393"/>
        <end position="420"/>
    </location>
</feature>
<name>A0A6P3VDZ4_OCTDE</name>
<reference evidence="11" key="1">
    <citation type="submission" date="2025-08" db="UniProtKB">
        <authorList>
            <consortium name="RefSeq"/>
        </authorList>
    </citation>
    <scope>IDENTIFICATION</scope>
</reference>
<dbReference type="RefSeq" id="XP_012372675.1">
    <property type="nucleotide sequence ID" value="XM_012517221.2"/>
</dbReference>
<evidence type="ECO:0000256" key="4">
    <source>
        <dbReference type="ARBA" id="ARBA00022833"/>
    </source>
</evidence>
<dbReference type="OMA" id="IWQPQDN"/>
<dbReference type="PANTHER" id="PTHR15249">
    <property type="entry name" value="TRAF FAMILY MEMBER-ASSOCIATED NF-KAPPA-B ACTIVATOR"/>
    <property type="match status" value="1"/>
</dbReference>
<evidence type="ECO:0000256" key="3">
    <source>
        <dbReference type="ARBA" id="ARBA00022771"/>
    </source>
</evidence>
<dbReference type="FunCoup" id="A0A6P3VDZ4">
    <property type="interactions" value="1631"/>
</dbReference>
<evidence type="ECO:0000313" key="10">
    <source>
        <dbReference type="Proteomes" id="UP000515203"/>
    </source>
</evidence>
<accession>A0A6P3VDZ4</accession>
<protein>
    <submittedName>
        <fullName evidence="11">TRAF family member-associated NF-kappa-B activator-like</fullName>
    </submittedName>
</protein>
<feature type="coiled-coil region" evidence="7">
    <location>
        <begin position="27"/>
        <end position="61"/>
    </location>
</feature>